<dbReference type="PIRSF" id="PIRSF017529">
    <property type="entry name" value="Aquaporin_11/12"/>
    <property type="match status" value="1"/>
</dbReference>
<protein>
    <recommendedName>
        <fullName evidence="6">Aquaporin</fullName>
    </recommendedName>
</protein>
<evidence type="ECO:0000256" key="3">
    <source>
        <dbReference type="ARBA" id="ARBA00022692"/>
    </source>
</evidence>
<name>A0AA88M195_CHASR</name>
<keyword evidence="9" id="KW-1185">Reference proteome</keyword>
<sequence length="273" mass="28836">MTDLWVSLAVLGVAVLLSEAVRRAAARLSPGVSGIYLVEAASTFQLCCCAHELKLLGEAARLEAPLSLTLTYIITVIHVSTFGGATCNPCGVLESVYRGTSTARAAVVIVACQFGAALAARHFAASVWSLALSDIHLRHKRFGFRCFDPLGGTVLEAAAVELACAFAVQTVVMWTVVRKVDPKLRAHGIAAAITALVYAGGSTSGAVFNPVLAFSIQFPCSGHTYLEYCFIYWLGPIVGVASCILLFEKIVPFLSGKSTVGLDAPAVQKQKTQ</sequence>
<dbReference type="GO" id="GO:0015267">
    <property type="term" value="F:channel activity"/>
    <property type="evidence" value="ECO:0007669"/>
    <property type="project" value="InterPro"/>
</dbReference>
<dbReference type="SUPFAM" id="SSF81338">
    <property type="entry name" value="Aquaporin-like"/>
    <property type="match status" value="1"/>
</dbReference>
<dbReference type="InterPro" id="IPR016697">
    <property type="entry name" value="Aquaporin_11/12"/>
</dbReference>
<keyword evidence="3 6" id="KW-0812">Transmembrane</keyword>
<evidence type="ECO:0000256" key="7">
    <source>
        <dbReference type="SAM" id="SignalP"/>
    </source>
</evidence>
<feature type="transmembrane region" description="Helical" evidence="6">
    <location>
        <begin position="157"/>
        <end position="177"/>
    </location>
</feature>
<feature type="signal peptide" evidence="7">
    <location>
        <begin position="1"/>
        <end position="26"/>
    </location>
</feature>
<dbReference type="InterPro" id="IPR023266">
    <property type="entry name" value="Aquaporin_11"/>
</dbReference>
<dbReference type="Gene3D" id="1.20.1080.10">
    <property type="entry name" value="Glycerol uptake facilitator protein"/>
    <property type="match status" value="1"/>
</dbReference>
<organism evidence="8 9">
    <name type="scientific">Channa striata</name>
    <name type="common">Snakehead murrel</name>
    <name type="synonym">Ophicephalus striatus</name>
    <dbReference type="NCBI Taxonomy" id="64152"/>
    <lineage>
        <taxon>Eukaryota</taxon>
        <taxon>Metazoa</taxon>
        <taxon>Chordata</taxon>
        <taxon>Craniata</taxon>
        <taxon>Vertebrata</taxon>
        <taxon>Euteleostomi</taxon>
        <taxon>Actinopterygii</taxon>
        <taxon>Neopterygii</taxon>
        <taxon>Teleostei</taxon>
        <taxon>Neoteleostei</taxon>
        <taxon>Acanthomorphata</taxon>
        <taxon>Anabantaria</taxon>
        <taxon>Anabantiformes</taxon>
        <taxon>Channoidei</taxon>
        <taxon>Channidae</taxon>
        <taxon>Channa</taxon>
    </lineage>
</organism>
<comment type="caution">
    <text evidence="8">The sequence shown here is derived from an EMBL/GenBank/DDBJ whole genome shotgun (WGS) entry which is preliminary data.</text>
</comment>
<evidence type="ECO:0000256" key="1">
    <source>
        <dbReference type="ARBA" id="ARBA00004141"/>
    </source>
</evidence>
<dbReference type="PRINTS" id="PR02024">
    <property type="entry name" value="AQUAPORIN11"/>
</dbReference>
<keyword evidence="7" id="KW-0732">Signal</keyword>
<dbReference type="Proteomes" id="UP001187415">
    <property type="component" value="Unassembled WGS sequence"/>
</dbReference>
<reference evidence="8" key="1">
    <citation type="submission" date="2023-07" db="EMBL/GenBank/DDBJ databases">
        <title>Chromosome-level Genome Assembly of Striped Snakehead (Channa striata).</title>
        <authorList>
            <person name="Liu H."/>
        </authorList>
    </citation>
    <scope>NUCLEOTIDE SEQUENCE</scope>
    <source>
        <strain evidence="8">Gz</strain>
        <tissue evidence="8">Muscle</tissue>
    </source>
</reference>
<keyword evidence="4 6" id="KW-1133">Transmembrane helix</keyword>
<evidence type="ECO:0000313" key="9">
    <source>
        <dbReference type="Proteomes" id="UP001187415"/>
    </source>
</evidence>
<dbReference type="EMBL" id="JAUPFM010000015">
    <property type="protein sequence ID" value="KAK2828399.1"/>
    <property type="molecule type" value="Genomic_DNA"/>
</dbReference>
<dbReference type="InterPro" id="IPR023271">
    <property type="entry name" value="Aquaporin-like"/>
</dbReference>
<dbReference type="GO" id="GO:0016020">
    <property type="term" value="C:membrane"/>
    <property type="evidence" value="ECO:0007669"/>
    <property type="project" value="UniProtKB-SubCell"/>
</dbReference>
<dbReference type="AlphaFoldDB" id="A0AA88M195"/>
<dbReference type="PANTHER" id="PTHR21191:SF7">
    <property type="entry name" value="AQUAPORIN-11"/>
    <property type="match status" value="1"/>
</dbReference>
<comment type="caution">
    <text evidence="6">Lacks conserved residue(s) required for the propagation of feature annotation.</text>
</comment>
<dbReference type="PANTHER" id="PTHR21191">
    <property type="entry name" value="AQUAPORIN"/>
    <property type="match status" value="1"/>
</dbReference>
<accession>A0AA88M195</accession>
<feature type="transmembrane region" description="Helical" evidence="6">
    <location>
        <begin position="230"/>
        <end position="247"/>
    </location>
</feature>
<proteinExistence type="inferred from homology"/>
<gene>
    <name evidence="8" type="ORF">Q5P01_019433</name>
</gene>
<evidence type="ECO:0000256" key="4">
    <source>
        <dbReference type="ARBA" id="ARBA00022989"/>
    </source>
</evidence>
<evidence type="ECO:0000256" key="2">
    <source>
        <dbReference type="ARBA" id="ARBA00005900"/>
    </source>
</evidence>
<dbReference type="InterPro" id="IPR051883">
    <property type="entry name" value="AQP11/12_channel"/>
</dbReference>
<keyword evidence="5 6" id="KW-0472">Membrane</keyword>
<feature type="transmembrane region" description="Helical" evidence="6">
    <location>
        <begin position="105"/>
        <end position="124"/>
    </location>
</feature>
<comment type="similarity">
    <text evidence="2">Belongs to the MIP/aquaporin (TC 1.A.8) family. AQP11/AQP12 subfamily.</text>
</comment>
<comment type="subcellular location">
    <subcellularLocation>
        <location evidence="1">Membrane</location>
        <topology evidence="1">Multi-pass membrane protein</topology>
    </subcellularLocation>
</comment>
<feature type="transmembrane region" description="Helical" evidence="6">
    <location>
        <begin position="189"/>
        <end position="218"/>
    </location>
</feature>
<feature type="chain" id="PRO_5041663026" description="Aquaporin" evidence="7">
    <location>
        <begin position="27"/>
        <end position="273"/>
    </location>
</feature>
<dbReference type="GO" id="GO:0005737">
    <property type="term" value="C:cytoplasm"/>
    <property type="evidence" value="ECO:0007669"/>
    <property type="project" value="TreeGrafter"/>
</dbReference>
<dbReference type="Pfam" id="PF00230">
    <property type="entry name" value="MIP"/>
    <property type="match status" value="1"/>
</dbReference>
<evidence type="ECO:0000256" key="6">
    <source>
        <dbReference type="PIRNR" id="PIRNR017529"/>
    </source>
</evidence>
<evidence type="ECO:0000256" key="5">
    <source>
        <dbReference type="ARBA" id="ARBA00023136"/>
    </source>
</evidence>
<dbReference type="InterPro" id="IPR000425">
    <property type="entry name" value="MIP"/>
</dbReference>
<evidence type="ECO:0000313" key="8">
    <source>
        <dbReference type="EMBL" id="KAK2828399.1"/>
    </source>
</evidence>